<dbReference type="InterPro" id="IPR019808">
    <property type="entry name" value="Histidine_triad_CS"/>
</dbReference>
<evidence type="ECO:0000256" key="2">
    <source>
        <dbReference type="PIRSR" id="PIRSR601310-3"/>
    </source>
</evidence>
<feature type="short sequence motif" description="Histidine triad motif" evidence="2 3">
    <location>
        <begin position="110"/>
        <end position="114"/>
    </location>
</feature>
<dbReference type="PROSITE" id="PS00892">
    <property type="entry name" value="HIT_1"/>
    <property type="match status" value="1"/>
</dbReference>
<proteinExistence type="predicted"/>
<dbReference type="CDD" id="cd01276">
    <property type="entry name" value="PKCI_related"/>
    <property type="match status" value="1"/>
</dbReference>
<dbReference type="FunFam" id="3.30.428.10:FF:000005">
    <property type="entry name" value="Histidine triad nucleotide-binding protein 1"/>
    <property type="match status" value="1"/>
</dbReference>
<reference evidence="5" key="1">
    <citation type="submission" date="2022-01" db="EMBL/GenBank/DDBJ databases">
        <title>Genome Sequence Resource for Two Populations of Ditylenchus destructor, the Migratory Endoparasitic Phytonematode.</title>
        <authorList>
            <person name="Zhang H."/>
            <person name="Lin R."/>
            <person name="Xie B."/>
        </authorList>
    </citation>
    <scope>NUCLEOTIDE SEQUENCE</scope>
    <source>
        <strain evidence="5">BazhouSP</strain>
    </source>
</reference>
<evidence type="ECO:0000256" key="1">
    <source>
        <dbReference type="PIRSR" id="PIRSR601310-1"/>
    </source>
</evidence>
<dbReference type="GO" id="GO:0003824">
    <property type="term" value="F:catalytic activity"/>
    <property type="evidence" value="ECO:0007669"/>
    <property type="project" value="InterPro"/>
</dbReference>
<dbReference type="InterPro" id="IPR036265">
    <property type="entry name" value="HIT-like_sf"/>
</dbReference>
<dbReference type="PROSITE" id="PS51084">
    <property type="entry name" value="HIT_2"/>
    <property type="match status" value="1"/>
</dbReference>
<dbReference type="EMBL" id="JAKKPZ010000003">
    <property type="protein sequence ID" value="KAI1723334.1"/>
    <property type="molecule type" value="Genomic_DNA"/>
</dbReference>
<dbReference type="InterPro" id="IPR011146">
    <property type="entry name" value="HIT-like"/>
</dbReference>
<evidence type="ECO:0000259" key="4">
    <source>
        <dbReference type="PROSITE" id="PS51084"/>
    </source>
</evidence>
<keyword evidence="6" id="KW-1185">Reference proteome</keyword>
<evidence type="ECO:0000313" key="6">
    <source>
        <dbReference type="Proteomes" id="UP001201812"/>
    </source>
</evidence>
<dbReference type="InterPro" id="IPR001310">
    <property type="entry name" value="Histidine_triad_HIT"/>
</dbReference>
<dbReference type="PRINTS" id="PR00332">
    <property type="entry name" value="HISTRIAD"/>
</dbReference>
<dbReference type="AlphaFoldDB" id="A0AAD4NC76"/>
<sequence length="126" mass="13794">MSDEVSKAQTATPGGDTIFAKIVRKEIPAKIIFEDDEVLAFHDVGPQAPVHFLVIPKKPVPSIQEAQIEDQALLGKLMLTAKDVAKQLNLDQGYRIVINNGAHGCQSVYHLHLHVLGGRQLNWPPG</sequence>
<dbReference type="SUPFAM" id="SSF54197">
    <property type="entry name" value="HIT-like"/>
    <property type="match status" value="1"/>
</dbReference>
<name>A0AAD4NC76_9BILA</name>
<feature type="domain" description="HIT" evidence="4">
    <location>
        <begin position="18"/>
        <end position="126"/>
    </location>
</feature>
<feature type="active site" description="Tele-AMP-histidine intermediate" evidence="1">
    <location>
        <position position="112"/>
    </location>
</feature>
<dbReference type="Proteomes" id="UP001201812">
    <property type="component" value="Unassembled WGS sequence"/>
</dbReference>
<comment type="caution">
    <text evidence="5">The sequence shown here is derived from an EMBL/GenBank/DDBJ whole genome shotgun (WGS) entry which is preliminary data.</text>
</comment>
<accession>A0AAD4NC76</accession>
<evidence type="ECO:0000256" key="3">
    <source>
        <dbReference type="PROSITE-ProRule" id="PRU00464"/>
    </source>
</evidence>
<protein>
    <submittedName>
        <fullName evidence="5">HIT domain-containing protein</fullName>
    </submittedName>
</protein>
<organism evidence="5 6">
    <name type="scientific">Ditylenchus destructor</name>
    <dbReference type="NCBI Taxonomy" id="166010"/>
    <lineage>
        <taxon>Eukaryota</taxon>
        <taxon>Metazoa</taxon>
        <taxon>Ecdysozoa</taxon>
        <taxon>Nematoda</taxon>
        <taxon>Chromadorea</taxon>
        <taxon>Rhabditida</taxon>
        <taxon>Tylenchina</taxon>
        <taxon>Tylenchomorpha</taxon>
        <taxon>Sphaerularioidea</taxon>
        <taxon>Anguinidae</taxon>
        <taxon>Anguininae</taxon>
        <taxon>Ditylenchus</taxon>
    </lineage>
</organism>
<dbReference type="Gene3D" id="3.30.428.10">
    <property type="entry name" value="HIT-like"/>
    <property type="match status" value="1"/>
</dbReference>
<gene>
    <name evidence="5" type="ORF">DdX_03489</name>
</gene>
<dbReference type="Pfam" id="PF01230">
    <property type="entry name" value="HIT"/>
    <property type="match status" value="1"/>
</dbReference>
<dbReference type="PANTHER" id="PTHR23089">
    <property type="entry name" value="HISTIDINE TRIAD HIT PROTEIN"/>
    <property type="match status" value="1"/>
</dbReference>
<evidence type="ECO:0000313" key="5">
    <source>
        <dbReference type="EMBL" id="KAI1723334.1"/>
    </source>
</evidence>